<sequence length="54" mass="5944">MVRLAACGVGCFGCCIGLLAERLGEVILQIAQDIFVFAQNCRYWAVILPKLQDN</sequence>
<comment type="caution">
    <text evidence="1">The sequence shown here is derived from an EMBL/GenBank/DDBJ whole genome shotgun (WGS) entry which is preliminary data.</text>
</comment>
<gene>
    <name evidence="1" type="ORF">ACFPOG_31305</name>
</gene>
<dbReference type="RefSeq" id="WP_270877848.1">
    <property type="nucleotide sequence ID" value="NZ_JAQFVF010000009.1"/>
</dbReference>
<reference evidence="2" key="1">
    <citation type="journal article" date="2019" name="Int. J. Syst. Evol. Microbiol.">
        <title>The Global Catalogue of Microorganisms (GCM) 10K type strain sequencing project: providing services to taxonomists for standard genome sequencing and annotation.</title>
        <authorList>
            <consortium name="The Broad Institute Genomics Platform"/>
            <consortium name="The Broad Institute Genome Sequencing Center for Infectious Disease"/>
            <person name="Wu L."/>
            <person name="Ma J."/>
        </authorList>
    </citation>
    <scope>NUCLEOTIDE SEQUENCE [LARGE SCALE GENOMIC DNA]</scope>
    <source>
        <strain evidence="2">KACC 11904</strain>
    </source>
</reference>
<name>A0ABW0KIG9_9BACL</name>
<accession>A0ABW0KIG9</accession>
<organism evidence="1 2">
    <name type="scientific">Paenibacillus aestuarii</name>
    <dbReference type="NCBI Taxonomy" id="516965"/>
    <lineage>
        <taxon>Bacteria</taxon>
        <taxon>Bacillati</taxon>
        <taxon>Bacillota</taxon>
        <taxon>Bacilli</taxon>
        <taxon>Bacillales</taxon>
        <taxon>Paenibacillaceae</taxon>
        <taxon>Paenibacillus</taxon>
    </lineage>
</organism>
<evidence type="ECO:0000313" key="1">
    <source>
        <dbReference type="EMBL" id="MFC5452696.1"/>
    </source>
</evidence>
<proteinExistence type="predicted"/>
<keyword evidence="2" id="KW-1185">Reference proteome</keyword>
<protein>
    <submittedName>
        <fullName evidence="1">Uncharacterized protein</fullName>
    </submittedName>
</protein>
<evidence type="ECO:0000313" key="2">
    <source>
        <dbReference type="Proteomes" id="UP001596044"/>
    </source>
</evidence>
<dbReference type="EMBL" id="JBHSMJ010000063">
    <property type="protein sequence ID" value="MFC5452696.1"/>
    <property type="molecule type" value="Genomic_DNA"/>
</dbReference>
<dbReference type="Proteomes" id="UP001596044">
    <property type="component" value="Unassembled WGS sequence"/>
</dbReference>